<protein>
    <submittedName>
        <fullName evidence="5">Cell envelope-related transcriptional attenuator</fullName>
    </submittedName>
</protein>
<keyword evidence="3" id="KW-1133">Transmembrane helix</keyword>
<evidence type="ECO:0000256" key="1">
    <source>
        <dbReference type="ARBA" id="ARBA00006068"/>
    </source>
</evidence>
<dbReference type="RefSeq" id="WP_052835588.1">
    <property type="nucleotide sequence ID" value="NZ_CDRZ01000251.1"/>
</dbReference>
<evidence type="ECO:0000313" key="6">
    <source>
        <dbReference type="Proteomes" id="UP000046155"/>
    </source>
</evidence>
<keyword evidence="6" id="KW-1185">Reference proteome</keyword>
<gene>
    <name evidence="5" type="ORF">SSCH_530009</name>
</gene>
<comment type="similarity">
    <text evidence="1">Belongs to the LytR/CpsA/Psr (LCP) family.</text>
</comment>
<dbReference type="InterPro" id="IPR050922">
    <property type="entry name" value="LytR/CpsA/Psr_CW_biosynth"/>
</dbReference>
<name>A0A0B7MNR7_9FIRM</name>
<feature type="compositionally biased region" description="Basic and acidic residues" evidence="2">
    <location>
        <begin position="321"/>
        <end position="336"/>
    </location>
</feature>
<proteinExistence type="inferred from homology"/>
<dbReference type="PANTHER" id="PTHR33392">
    <property type="entry name" value="POLYISOPRENYL-TEICHOIC ACID--PEPTIDOGLYCAN TEICHOIC ACID TRANSFERASE TAGU"/>
    <property type="match status" value="1"/>
</dbReference>
<feature type="region of interest" description="Disordered" evidence="2">
    <location>
        <begin position="305"/>
        <end position="391"/>
    </location>
</feature>
<reference evidence="6" key="1">
    <citation type="submission" date="2015-01" db="EMBL/GenBank/DDBJ databases">
        <authorList>
            <person name="Manzoor Shahid"/>
            <person name="Zubair Saima"/>
        </authorList>
    </citation>
    <scope>NUCLEOTIDE SEQUENCE [LARGE SCALE GENOMIC DNA]</scope>
    <source>
        <strain evidence="6">Sp3</strain>
    </source>
</reference>
<evidence type="ECO:0000256" key="3">
    <source>
        <dbReference type="SAM" id="Phobius"/>
    </source>
</evidence>
<dbReference type="PANTHER" id="PTHR33392:SF6">
    <property type="entry name" value="POLYISOPRENYL-TEICHOIC ACID--PEPTIDOGLYCAN TEICHOIC ACID TRANSFERASE TAGU"/>
    <property type="match status" value="1"/>
</dbReference>
<dbReference type="Pfam" id="PF03816">
    <property type="entry name" value="LytR_cpsA_psr"/>
    <property type="match status" value="1"/>
</dbReference>
<evidence type="ECO:0000259" key="4">
    <source>
        <dbReference type="Pfam" id="PF03816"/>
    </source>
</evidence>
<feature type="domain" description="Cell envelope-related transcriptional attenuator" evidence="4">
    <location>
        <begin position="67"/>
        <end position="213"/>
    </location>
</feature>
<dbReference type="NCBIfam" id="TIGR00350">
    <property type="entry name" value="lytR_cpsA_psr"/>
    <property type="match status" value="1"/>
</dbReference>
<keyword evidence="3" id="KW-0472">Membrane</keyword>
<dbReference type="Proteomes" id="UP000046155">
    <property type="component" value="Unassembled WGS sequence"/>
</dbReference>
<evidence type="ECO:0000313" key="5">
    <source>
        <dbReference type="EMBL" id="CEO89621.1"/>
    </source>
</evidence>
<evidence type="ECO:0000256" key="2">
    <source>
        <dbReference type="SAM" id="MobiDB-lite"/>
    </source>
</evidence>
<sequence length="391" mass="43536">MKTRGKVIISIILIFGLILGGGAWWVKKNLFDEPFVTHVDPTTGKTIKAFNVLLLGSDARPNEKKGRTDAIIVVQVSQDRISMLSIPRDTRVDIPGHGKQKINAAAYFEKPEVTAEIVSEIIGQPVHKYILVRWEGFMNIVDALGGVDVDIPKNITSYSMDGVENRVDLKQGIQHLDGKAALAFVRFRNAPLGDIYRVNNQLEFMKALAEKSKQPSVLLKLPTVLPELYRNVDTNMNLKELMVLAKAGMDFKDSTVLTQALPGYFFNLNGICYWGFDPVQAQQVTYDLFFNGMTTSKVVMEAPPEVISTPKKQPQVAQQPVEKEVVSPPQEDKVDEPTEEPVEDQPEKEEKPDDGTPADPDPNKTLDPIEETPGDNKDQQPTELNVTIEKS</sequence>
<feature type="compositionally biased region" description="Acidic residues" evidence="2">
    <location>
        <begin position="337"/>
        <end position="347"/>
    </location>
</feature>
<accession>A0A0B7MNR7</accession>
<dbReference type="InterPro" id="IPR004474">
    <property type="entry name" value="LytR_CpsA_psr"/>
</dbReference>
<feature type="compositionally biased region" description="Low complexity" evidence="2">
    <location>
        <begin position="310"/>
        <end position="320"/>
    </location>
</feature>
<dbReference type="Gene3D" id="3.40.630.190">
    <property type="entry name" value="LCP protein"/>
    <property type="match status" value="1"/>
</dbReference>
<organism evidence="5 6">
    <name type="scientific">Syntrophaceticus schinkii</name>
    <dbReference type="NCBI Taxonomy" id="499207"/>
    <lineage>
        <taxon>Bacteria</taxon>
        <taxon>Bacillati</taxon>
        <taxon>Bacillota</taxon>
        <taxon>Clostridia</taxon>
        <taxon>Thermoanaerobacterales</taxon>
        <taxon>Thermoanaerobacterales Family III. Incertae Sedis</taxon>
        <taxon>Syntrophaceticus</taxon>
    </lineage>
</organism>
<dbReference type="AlphaFoldDB" id="A0A0B7MNR7"/>
<keyword evidence="3" id="KW-0812">Transmembrane</keyword>
<dbReference type="EMBL" id="CDRZ01000251">
    <property type="protein sequence ID" value="CEO89621.1"/>
    <property type="molecule type" value="Genomic_DNA"/>
</dbReference>
<feature type="transmembrane region" description="Helical" evidence="3">
    <location>
        <begin position="7"/>
        <end position="26"/>
    </location>
</feature>